<evidence type="ECO:0000313" key="1">
    <source>
        <dbReference type="EMBL" id="KAI3754380.1"/>
    </source>
</evidence>
<reference evidence="2" key="1">
    <citation type="journal article" date="2022" name="Mol. Ecol. Resour.">
        <title>The genomes of chicory, endive, great burdock and yacon provide insights into Asteraceae palaeo-polyploidization history and plant inulin production.</title>
        <authorList>
            <person name="Fan W."/>
            <person name="Wang S."/>
            <person name="Wang H."/>
            <person name="Wang A."/>
            <person name="Jiang F."/>
            <person name="Liu H."/>
            <person name="Zhao H."/>
            <person name="Xu D."/>
            <person name="Zhang Y."/>
        </authorList>
    </citation>
    <scope>NUCLEOTIDE SEQUENCE [LARGE SCALE GENOMIC DNA]</scope>
    <source>
        <strain evidence="2">cv. Yunnan</strain>
    </source>
</reference>
<sequence length="388" mass="44161">MVDSNIRGAIFPKCLRRFVKIAYDCLLSVPKERPTMTEVVASLQALLELQQKHDNSANSPGTMGFTWMINKYFPLKTKQNSDQSTSSSTNMHDGDQGEMPQQDGGDQHGELVARDLKIFTYNELECASRDIRKASLYKWPDGVVYKGWVDKMTHSPCKHKSGLPIAIKRLDSYDLSDLDMLKEFCHPNIVKVIGYCIERKQLFLVHEFMSNGNLEDLLCSGAIEKLPLVTKVKIIVGIAQAFLFMHENKARANLFGCTAGVHPLHKHNILLDKNFTPKLSDYYISKQGYGFDPVGTDFHYDDDVLDNKDYYYPGAEPFQLLCNLSGFRIVFAEVLTGLNIKSCMEFWKIDTRRHTKWRLGDIAGKCLQVCSEVNAESMMLRFLEDNVD</sequence>
<accession>A0ACB9E6A3</accession>
<evidence type="ECO:0000313" key="2">
    <source>
        <dbReference type="Proteomes" id="UP001056120"/>
    </source>
</evidence>
<comment type="caution">
    <text evidence="1">The sequence shown here is derived from an EMBL/GenBank/DDBJ whole genome shotgun (WGS) entry which is preliminary data.</text>
</comment>
<proteinExistence type="predicted"/>
<keyword evidence="2" id="KW-1185">Reference proteome</keyword>
<dbReference type="EMBL" id="CM042035">
    <property type="protein sequence ID" value="KAI3754380.1"/>
    <property type="molecule type" value="Genomic_DNA"/>
</dbReference>
<reference evidence="1 2" key="2">
    <citation type="journal article" date="2022" name="Mol. Ecol. Resour.">
        <title>The genomes of chicory, endive, great burdock and yacon provide insights into Asteraceae paleo-polyploidization history and plant inulin production.</title>
        <authorList>
            <person name="Fan W."/>
            <person name="Wang S."/>
            <person name="Wang H."/>
            <person name="Wang A."/>
            <person name="Jiang F."/>
            <person name="Liu H."/>
            <person name="Zhao H."/>
            <person name="Xu D."/>
            <person name="Zhang Y."/>
        </authorList>
    </citation>
    <scope>NUCLEOTIDE SEQUENCE [LARGE SCALE GENOMIC DNA]</scope>
    <source>
        <strain evidence="2">cv. Yunnan</strain>
        <tissue evidence="1">Leaves</tissue>
    </source>
</reference>
<organism evidence="1 2">
    <name type="scientific">Smallanthus sonchifolius</name>
    <dbReference type="NCBI Taxonomy" id="185202"/>
    <lineage>
        <taxon>Eukaryota</taxon>
        <taxon>Viridiplantae</taxon>
        <taxon>Streptophyta</taxon>
        <taxon>Embryophyta</taxon>
        <taxon>Tracheophyta</taxon>
        <taxon>Spermatophyta</taxon>
        <taxon>Magnoliopsida</taxon>
        <taxon>eudicotyledons</taxon>
        <taxon>Gunneridae</taxon>
        <taxon>Pentapetalae</taxon>
        <taxon>asterids</taxon>
        <taxon>campanulids</taxon>
        <taxon>Asterales</taxon>
        <taxon>Asteraceae</taxon>
        <taxon>Asteroideae</taxon>
        <taxon>Heliantheae alliance</taxon>
        <taxon>Millerieae</taxon>
        <taxon>Smallanthus</taxon>
    </lineage>
</organism>
<protein>
    <submittedName>
        <fullName evidence="1">Uncharacterized protein</fullName>
    </submittedName>
</protein>
<dbReference type="Proteomes" id="UP001056120">
    <property type="component" value="Linkage Group LG18"/>
</dbReference>
<gene>
    <name evidence="1" type="ORF">L1987_54163</name>
</gene>
<name>A0ACB9E6A3_9ASTR</name>